<dbReference type="Proteomes" id="UP000321058">
    <property type="component" value="Unassembled WGS sequence"/>
</dbReference>
<dbReference type="RefSeq" id="WP_170302900.1">
    <property type="nucleotide sequence ID" value="NZ_BKAJ01000030.1"/>
</dbReference>
<accession>A0A512N625</accession>
<keyword evidence="3" id="KW-1185">Reference proteome</keyword>
<keyword evidence="1" id="KW-0812">Transmembrane</keyword>
<gene>
    <name evidence="2" type="ORF">RSO01_16080</name>
</gene>
<sequence length="50" mass="5433">MIWRWPLLMAVLTVVGLVSALLGEGGVWWGLSWAALAIPLVVMAACVVRR</sequence>
<evidence type="ECO:0000256" key="1">
    <source>
        <dbReference type="SAM" id="Phobius"/>
    </source>
</evidence>
<dbReference type="AlphaFoldDB" id="A0A512N625"/>
<evidence type="ECO:0008006" key="4">
    <source>
        <dbReference type="Google" id="ProtNLM"/>
    </source>
</evidence>
<evidence type="ECO:0000313" key="2">
    <source>
        <dbReference type="EMBL" id="GEP54442.1"/>
    </source>
</evidence>
<feature type="transmembrane region" description="Helical" evidence="1">
    <location>
        <begin position="30"/>
        <end position="48"/>
    </location>
</feature>
<evidence type="ECO:0000313" key="3">
    <source>
        <dbReference type="Proteomes" id="UP000321058"/>
    </source>
</evidence>
<organism evidence="2 3">
    <name type="scientific">Reyranella soli</name>
    <dbReference type="NCBI Taxonomy" id="1230389"/>
    <lineage>
        <taxon>Bacteria</taxon>
        <taxon>Pseudomonadati</taxon>
        <taxon>Pseudomonadota</taxon>
        <taxon>Alphaproteobacteria</taxon>
        <taxon>Hyphomicrobiales</taxon>
        <taxon>Reyranellaceae</taxon>
        <taxon>Reyranella</taxon>
    </lineage>
</organism>
<keyword evidence="1" id="KW-0472">Membrane</keyword>
<proteinExistence type="predicted"/>
<name>A0A512N625_9HYPH</name>
<reference evidence="2 3" key="1">
    <citation type="submission" date="2019-07" db="EMBL/GenBank/DDBJ databases">
        <title>Whole genome shotgun sequence of Reyranella soli NBRC 108950.</title>
        <authorList>
            <person name="Hosoyama A."/>
            <person name="Uohara A."/>
            <person name="Ohji S."/>
            <person name="Ichikawa N."/>
        </authorList>
    </citation>
    <scope>NUCLEOTIDE SEQUENCE [LARGE SCALE GENOMIC DNA]</scope>
    <source>
        <strain evidence="2 3">NBRC 108950</strain>
    </source>
</reference>
<dbReference type="EMBL" id="BKAJ01000030">
    <property type="protein sequence ID" value="GEP54442.1"/>
    <property type="molecule type" value="Genomic_DNA"/>
</dbReference>
<protein>
    <recommendedName>
        <fullName evidence="4">DUF4175 domain-containing protein</fullName>
    </recommendedName>
</protein>
<comment type="caution">
    <text evidence="2">The sequence shown here is derived from an EMBL/GenBank/DDBJ whole genome shotgun (WGS) entry which is preliminary data.</text>
</comment>
<keyword evidence="1" id="KW-1133">Transmembrane helix</keyword>